<dbReference type="Proteomes" id="UP001056132">
    <property type="component" value="Chromosome 1"/>
</dbReference>
<reference evidence="1" key="2">
    <citation type="submission" date="2022-05" db="EMBL/GenBank/DDBJ databases">
        <authorList>
            <person name="Kunte H.-J."/>
        </authorList>
    </citation>
    <scope>NUCLEOTIDE SEQUENCE</scope>
    <source>
        <strain evidence="1">G5</strain>
    </source>
</reference>
<proteinExistence type="predicted"/>
<dbReference type="KEGG" id="ccam:M5D45_09590"/>
<evidence type="ECO:0000313" key="2">
    <source>
        <dbReference type="Proteomes" id="UP001056132"/>
    </source>
</evidence>
<evidence type="ECO:0000313" key="1">
    <source>
        <dbReference type="EMBL" id="URF02823.1"/>
    </source>
</evidence>
<protein>
    <submittedName>
        <fullName evidence="1">Uncharacterized protein</fullName>
    </submittedName>
</protein>
<accession>A0AAE9HVQ2</accession>
<organism evidence="1 2">
    <name type="scientific">Cupriavidus campinensis</name>
    <dbReference type="NCBI Taxonomy" id="151783"/>
    <lineage>
        <taxon>Bacteria</taxon>
        <taxon>Pseudomonadati</taxon>
        <taxon>Pseudomonadota</taxon>
        <taxon>Betaproteobacteria</taxon>
        <taxon>Burkholderiales</taxon>
        <taxon>Burkholderiaceae</taxon>
        <taxon>Cupriavidus</taxon>
    </lineage>
</organism>
<dbReference type="RefSeq" id="WP_250024554.1">
    <property type="nucleotide sequence ID" value="NZ_CP097330.1"/>
</dbReference>
<sequence>MTRAACKHASSGCDYPASECSGACVTRRAVTAEYLMGIKEGREILAKHGVADISIEDRIGNLRSTIKGFAANTQVGQMLRGERDFWLHQQKLSTTVLPHDGEAA</sequence>
<dbReference type="AlphaFoldDB" id="A0AAE9HVQ2"/>
<gene>
    <name evidence="1" type="ORF">M5D45_09590</name>
</gene>
<name>A0AAE9HVQ2_9BURK</name>
<dbReference type="EMBL" id="CP097330">
    <property type="protein sequence ID" value="URF02823.1"/>
    <property type="molecule type" value="Genomic_DNA"/>
</dbReference>
<reference evidence="1" key="1">
    <citation type="journal article" date="2022" name="Microbiol. Resour. Announc.">
        <title>Genome Sequence of Cupriavidus campinensis Strain G5, a Member of a Bacterial Consortium Capable of Polyethylene Degradation.</title>
        <authorList>
            <person name="Schneider B."/>
            <person name="Pfeiffer F."/>
            <person name="Dyall-Smith M."/>
            <person name="Kunte H.J."/>
        </authorList>
    </citation>
    <scope>NUCLEOTIDE SEQUENCE</scope>
    <source>
        <strain evidence="1">G5</strain>
    </source>
</reference>